<protein>
    <submittedName>
        <fullName evidence="1">Uncharacterized protein</fullName>
    </submittedName>
</protein>
<dbReference type="RefSeq" id="WP_255854311.1">
    <property type="nucleotide sequence ID" value="NZ_CP073347.1"/>
</dbReference>
<sequence length="46" mass="5120">MSKKLKAVIIGPGRPLRQKAGTDLLMTMQRCEWVKPATADTHQSIL</sequence>
<name>A0ABY5HQ20_9GAMM</name>
<dbReference type="Proteomes" id="UP001058461">
    <property type="component" value="Chromosome"/>
</dbReference>
<organism evidence="1 2">
    <name type="scientific">Marinobacterium rhizophilum</name>
    <dbReference type="NCBI Taxonomy" id="420402"/>
    <lineage>
        <taxon>Bacteria</taxon>
        <taxon>Pseudomonadati</taxon>
        <taxon>Pseudomonadota</taxon>
        <taxon>Gammaproteobacteria</taxon>
        <taxon>Oceanospirillales</taxon>
        <taxon>Oceanospirillaceae</taxon>
        <taxon>Marinobacterium</taxon>
    </lineage>
</organism>
<accession>A0ABY5HQ20</accession>
<proteinExistence type="predicted"/>
<evidence type="ECO:0000313" key="2">
    <source>
        <dbReference type="Proteomes" id="UP001058461"/>
    </source>
</evidence>
<keyword evidence="2" id="KW-1185">Reference proteome</keyword>
<evidence type="ECO:0000313" key="1">
    <source>
        <dbReference type="EMBL" id="UTW14505.1"/>
    </source>
</evidence>
<dbReference type="EMBL" id="CP073347">
    <property type="protein sequence ID" value="UTW14505.1"/>
    <property type="molecule type" value="Genomic_DNA"/>
</dbReference>
<reference evidence="1" key="1">
    <citation type="submission" date="2021-04" db="EMBL/GenBank/DDBJ databases">
        <title>Oceanospirillales bacteria with DddD are important DMSP degraders in coastal seawater.</title>
        <authorList>
            <person name="Liu J."/>
        </authorList>
    </citation>
    <scope>NUCLEOTIDE SEQUENCE</scope>
    <source>
        <strain evidence="1">D13-1</strain>
    </source>
</reference>
<gene>
    <name evidence="1" type="ORF">KDW95_00765</name>
</gene>